<reference evidence="1 2" key="1">
    <citation type="submission" date="2019-03" db="EMBL/GenBank/DDBJ databases">
        <title>The genome sequence of a newly discovered highly antifungal drug resistant Aspergillus species, Aspergillus tanneri NIH 1004.</title>
        <authorList>
            <person name="Mounaud S."/>
            <person name="Singh I."/>
            <person name="Joardar V."/>
            <person name="Pakala S."/>
            <person name="Pakala S."/>
            <person name="Venepally P."/>
            <person name="Hoover J."/>
            <person name="Nierman W."/>
            <person name="Chung J."/>
            <person name="Losada L."/>
        </authorList>
    </citation>
    <scope>NUCLEOTIDE SEQUENCE [LARGE SCALE GENOMIC DNA]</scope>
    <source>
        <strain evidence="1 2">NIH1004</strain>
    </source>
</reference>
<gene>
    <name evidence="1" type="ORF">EYZ11_005704</name>
</gene>
<organism evidence="1 2">
    <name type="scientific">Aspergillus tanneri</name>
    <dbReference type="NCBI Taxonomy" id="1220188"/>
    <lineage>
        <taxon>Eukaryota</taxon>
        <taxon>Fungi</taxon>
        <taxon>Dikarya</taxon>
        <taxon>Ascomycota</taxon>
        <taxon>Pezizomycotina</taxon>
        <taxon>Eurotiomycetes</taxon>
        <taxon>Eurotiomycetidae</taxon>
        <taxon>Eurotiales</taxon>
        <taxon>Aspergillaceae</taxon>
        <taxon>Aspergillus</taxon>
        <taxon>Aspergillus subgen. Circumdati</taxon>
    </lineage>
</organism>
<comment type="caution">
    <text evidence="1">The sequence shown here is derived from an EMBL/GenBank/DDBJ whole genome shotgun (WGS) entry which is preliminary data.</text>
</comment>
<dbReference type="Proteomes" id="UP000308092">
    <property type="component" value="Unassembled WGS sequence"/>
</dbReference>
<sequence>MVIDEWILRKDWKMKYAFTSSSQPEESDTLQGRKFILQNSQYFPPAQSQEVFAGETGGSSKAEFAKSRFGGTLDKLHHPFCPPSTLQGMMEDQFLQIAPAIDEAWFINIIQVQMPGIQFIKRYCFIIGHEVNMEEFHRECCLGNEVENNGDCIGGAKTSPLARKFSSMAEGFETDYERLAVIQLGEGIR</sequence>
<evidence type="ECO:0000313" key="2">
    <source>
        <dbReference type="Proteomes" id="UP000308092"/>
    </source>
</evidence>
<dbReference type="AlphaFoldDB" id="A0A4S3JHM4"/>
<accession>A0A4S3JHM4</accession>
<proteinExistence type="predicted"/>
<name>A0A4S3JHM4_9EURO</name>
<dbReference type="VEuPathDB" id="FungiDB:EYZ11_005704"/>
<keyword evidence="2" id="KW-1185">Reference proteome</keyword>
<evidence type="ECO:0000313" key="1">
    <source>
        <dbReference type="EMBL" id="THC94832.1"/>
    </source>
</evidence>
<dbReference type="EMBL" id="SOSA01000187">
    <property type="protein sequence ID" value="THC94832.1"/>
    <property type="molecule type" value="Genomic_DNA"/>
</dbReference>
<protein>
    <submittedName>
        <fullName evidence="1">Uncharacterized protein</fullName>
    </submittedName>
</protein>